<dbReference type="Gene3D" id="3.30.70.3040">
    <property type="match status" value="1"/>
</dbReference>
<comment type="caution">
    <text evidence="3">The sequence shown here is derived from an EMBL/GenBank/DDBJ whole genome shotgun (WGS) entry which is preliminary data.</text>
</comment>
<evidence type="ECO:0000256" key="1">
    <source>
        <dbReference type="SAM" id="MobiDB-lite"/>
    </source>
</evidence>
<feature type="compositionally biased region" description="Pro residues" evidence="1">
    <location>
        <begin position="191"/>
        <end position="205"/>
    </location>
</feature>
<proteinExistence type="predicted"/>
<feature type="domain" description="FtsX extracellular" evidence="2">
    <location>
        <begin position="83"/>
        <end position="179"/>
    </location>
</feature>
<gene>
    <name evidence="3" type="ORF">GCM10010468_73590</name>
</gene>
<feature type="region of interest" description="Disordered" evidence="1">
    <location>
        <begin position="182"/>
        <end position="205"/>
    </location>
</feature>
<dbReference type="RefSeq" id="WP_344838054.1">
    <property type="nucleotide sequence ID" value="NZ_BAAAUV010000034.1"/>
</dbReference>
<sequence length="205" mass="21167">MTPIEESLHEALHAVGETFPAGALAPPPAAPGRRLPWRIAVTVTAMAAATAGAVLFGRAALTPDEPSVTAGPGPLIAVGGWDVSVYLCSANSSNPSCGHRAVTPERVQALMTSAAGLKGVKDVHFESEADAFARFRRLFSSSPDVRVGDVPSSIRITLESPRYAGQVVRALASAPGIDRMVDERALGGPPTTLPPSGTPMPMGRP</sequence>
<evidence type="ECO:0000313" key="3">
    <source>
        <dbReference type="EMBL" id="GAA3238176.1"/>
    </source>
</evidence>
<evidence type="ECO:0000259" key="2">
    <source>
        <dbReference type="Pfam" id="PF18075"/>
    </source>
</evidence>
<reference evidence="4" key="1">
    <citation type="journal article" date="2019" name="Int. J. Syst. Evol. Microbiol.">
        <title>The Global Catalogue of Microorganisms (GCM) 10K type strain sequencing project: providing services to taxonomists for standard genome sequencing and annotation.</title>
        <authorList>
            <consortium name="The Broad Institute Genomics Platform"/>
            <consortium name="The Broad Institute Genome Sequencing Center for Infectious Disease"/>
            <person name="Wu L."/>
            <person name="Ma J."/>
        </authorList>
    </citation>
    <scope>NUCLEOTIDE SEQUENCE [LARGE SCALE GENOMIC DNA]</scope>
    <source>
        <strain evidence="4">JCM 9377</strain>
    </source>
</reference>
<name>A0ABP6QMV4_9ACTN</name>
<organism evidence="3 4">
    <name type="scientific">Actinocorallia longicatena</name>
    <dbReference type="NCBI Taxonomy" id="111803"/>
    <lineage>
        <taxon>Bacteria</taxon>
        <taxon>Bacillati</taxon>
        <taxon>Actinomycetota</taxon>
        <taxon>Actinomycetes</taxon>
        <taxon>Streptosporangiales</taxon>
        <taxon>Thermomonosporaceae</taxon>
        <taxon>Actinocorallia</taxon>
    </lineage>
</organism>
<evidence type="ECO:0000313" key="4">
    <source>
        <dbReference type="Proteomes" id="UP001501237"/>
    </source>
</evidence>
<dbReference type="Proteomes" id="UP001501237">
    <property type="component" value="Unassembled WGS sequence"/>
</dbReference>
<protein>
    <recommendedName>
        <fullName evidence="2">FtsX extracellular domain-containing protein</fullName>
    </recommendedName>
</protein>
<dbReference type="Pfam" id="PF18075">
    <property type="entry name" value="FtsX_ECD"/>
    <property type="match status" value="1"/>
</dbReference>
<dbReference type="EMBL" id="BAAAUV010000034">
    <property type="protein sequence ID" value="GAA3238176.1"/>
    <property type="molecule type" value="Genomic_DNA"/>
</dbReference>
<keyword evidence="4" id="KW-1185">Reference proteome</keyword>
<dbReference type="InterPro" id="IPR040690">
    <property type="entry name" value="FtsX_ECD"/>
</dbReference>
<accession>A0ABP6QMV4</accession>